<dbReference type="PANTHER" id="PTHR23227">
    <property type="entry name" value="BUCENTAUR RELATED"/>
    <property type="match status" value="1"/>
</dbReference>
<dbReference type="PROSITE" id="PS00726">
    <property type="entry name" value="AP_NUCLEASE_F1_1"/>
    <property type="match status" value="1"/>
</dbReference>
<feature type="region of interest" description="Disordered" evidence="1">
    <location>
        <begin position="1"/>
        <end position="38"/>
    </location>
</feature>
<dbReference type="Pfam" id="PF03372">
    <property type="entry name" value="Exo_endo_phos"/>
    <property type="match status" value="1"/>
</dbReference>
<dbReference type="InterPro" id="IPR027124">
    <property type="entry name" value="Swc5/CFDP1/2"/>
</dbReference>
<dbReference type="InterPro" id="IPR005135">
    <property type="entry name" value="Endo/exonuclease/phosphatase"/>
</dbReference>
<protein>
    <submittedName>
        <fullName evidence="3">Endo/exonuclease/phosphatase domain-containing protein</fullName>
    </submittedName>
</protein>
<dbReference type="OMA" id="MEACARC"/>
<name>A0A0N4WCB3_HAEPC</name>
<dbReference type="AlphaFoldDB" id="A0A0N4WCB3"/>
<dbReference type="PANTHER" id="PTHR23227:SF85">
    <property type="entry name" value="CRANIOFACIAL DEVELOPMENT PROTEIN 2"/>
    <property type="match status" value="1"/>
</dbReference>
<dbReference type="GO" id="GO:0004519">
    <property type="term" value="F:endonuclease activity"/>
    <property type="evidence" value="ECO:0007669"/>
    <property type="project" value="InterPro"/>
</dbReference>
<proteinExistence type="predicted"/>
<dbReference type="InterPro" id="IPR020847">
    <property type="entry name" value="AP_endonuclease_F1_BS"/>
</dbReference>
<dbReference type="WBParaSite" id="HPLM_0000814301-mRNA-1">
    <property type="protein sequence ID" value="HPLM_0000814301-mRNA-1"/>
    <property type="gene ID" value="HPLM_0000814301"/>
</dbReference>
<dbReference type="GO" id="GO:0006281">
    <property type="term" value="P:DNA repair"/>
    <property type="evidence" value="ECO:0007669"/>
    <property type="project" value="InterPro"/>
</dbReference>
<evidence type="ECO:0000259" key="2">
    <source>
        <dbReference type="Pfam" id="PF03372"/>
    </source>
</evidence>
<dbReference type="Gene3D" id="3.60.10.10">
    <property type="entry name" value="Endonuclease/exonuclease/phosphatase"/>
    <property type="match status" value="1"/>
</dbReference>
<feature type="domain" description="Endonuclease/exonuclease/phosphatase" evidence="2">
    <location>
        <begin position="51"/>
        <end position="283"/>
    </location>
</feature>
<dbReference type="CDD" id="cd09076">
    <property type="entry name" value="L1-EN"/>
    <property type="match status" value="1"/>
</dbReference>
<accession>A0A0N4WCB3</accession>
<evidence type="ECO:0000256" key="1">
    <source>
        <dbReference type="SAM" id="MobiDB-lite"/>
    </source>
</evidence>
<reference evidence="3" key="1">
    <citation type="submission" date="2017-02" db="UniProtKB">
        <authorList>
            <consortium name="WormBaseParasite"/>
        </authorList>
    </citation>
    <scope>IDENTIFICATION</scope>
</reference>
<evidence type="ECO:0000313" key="3">
    <source>
        <dbReference type="WBParaSite" id="HPLM_0000814301-mRNA-1"/>
    </source>
</evidence>
<dbReference type="SUPFAM" id="SSF56219">
    <property type="entry name" value="DNase I-like"/>
    <property type="match status" value="1"/>
</dbReference>
<sequence>MRVRSGADGSTSSKCTGAKGDLKGPVDKNRRRIWSAQDEKPSRHGDCLRICTYNCRTIASKADQTILSETSKRLRFDVIALQETKTKETAIKKTNDGHLFVLGAKVDGKNVGGVGFLVHRRIEHLIDSTEVLSPRLAILRLRIDRRTTVSIINCYAPTSTATDGEKDAFYKELEEVTKNERSYYKYVVGDFNAVIHEESLATARTGPHGIGVTNENGERLMDLLEACNLFHGNSFFVKNEDRRWTWESPNAAARSEIDHVLTNRKWSLLDVSVVEAFRTGSDHRLVRAKIRLRAKLRRRDHFRPPPIRLPRYDTSAMEVAAVQYAWQEAQDLTHDYDLLVNGLLHCATASAVSGRANSRSRIDGNARTLLQQRAAVYRNSASSLLERATINKACRIAVRESIQRYKDTRLKEAAEARASLKRCRKDLNDSRSIIAVMRDAMGRPTVHRLLCVPRPSNFHGQQPACRNYEAQKMRVGGNRKHKRSGSFVSDKKVRADLFDSTVLPALCYASETWAENKTSTLMLVRAQRALERTLLKINRAKQRSLNLRSADMRSMSGIRDAEVYAWNAKKRWAGHVVRRTDDRWTTRVTFWYPREIKRTLGRPATRWSDSLKKLQENDGQHWSQTAQDRQKWMEACARCEISADNERPSIQVSK</sequence>
<dbReference type="InterPro" id="IPR036691">
    <property type="entry name" value="Endo/exonu/phosph_ase_sf"/>
</dbReference>
<organism evidence="3">
    <name type="scientific">Haemonchus placei</name>
    <name type="common">Barber's pole worm</name>
    <dbReference type="NCBI Taxonomy" id="6290"/>
    <lineage>
        <taxon>Eukaryota</taxon>
        <taxon>Metazoa</taxon>
        <taxon>Ecdysozoa</taxon>
        <taxon>Nematoda</taxon>
        <taxon>Chromadorea</taxon>
        <taxon>Rhabditida</taxon>
        <taxon>Rhabditina</taxon>
        <taxon>Rhabditomorpha</taxon>
        <taxon>Strongyloidea</taxon>
        <taxon>Trichostrongylidae</taxon>
        <taxon>Haemonchus</taxon>
    </lineage>
</organism>
<dbReference type="GO" id="GO:0003677">
    <property type="term" value="F:DNA binding"/>
    <property type="evidence" value="ECO:0007669"/>
    <property type="project" value="InterPro"/>
</dbReference>